<gene>
    <name evidence="1" type="ORF">SAMN05421881_10323</name>
</gene>
<name>A0A1H3JD77_9PROT</name>
<sequence>MRWLILPCETRSRELDAKLLLAVLAAARGITSIVGSKKPIDLNLHRFDPAVYVGKSLTGRSRLSLTMPKLLGHKLAVWDEEGLVWASPEIYWRTKIHGPNLNLPSLLIAWGEANAAAWRDHPDYSDTPIALAGNPRTDLLRPVFRSCFDDELNAIRQRHGRFVLINTNFSRVNHYQPRQNRHLKWLREGGSGHSRAGFARHKWELYNAFLATLPDLIRALPSTCFVLRPHPSENRAVWDELAAGLPNLAIDREGNVVPWLMAADAVIHNGCTTAIEACQLECPAIAYRPVVSDQYDHPLPNGISLEARNVAELADRVAACIQDRTGSFRDQIEDPARRALLNRALATFDAPELASERILDALQPLLACDVEGSELTAARLVLYGRRLVAGISRHIPGTANYQPYIAHMFPPTDDTEVQYRVNRLARCLGLAAVPKVSPLLADVFQIQPGFVS</sequence>
<dbReference type="AlphaFoldDB" id="A0A1H3JD77"/>
<dbReference type="RefSeq" id="WP_090414245.1">
    <property type="nucleotide sequence ID" value="NZ_FNOY01000032.1"/>
</dbReference>
<dbReference type="STRING" id="44576.SAMN05421881_10323"/>
<accession>A0A1H3JD77</accession>
<dbReference type="NCBIfam" id="TIGR04396">
    <property type="entry name" value="surf_polysacc"/>
    <property type="match status" value="1"/>
</dbReference>
<dbReference type="EMBL" id="FNOY01000032">
    <property type="protein sequence ID" value="SDY37358.1"/>
    <property type="molecule type" value="Genomic_DNA"/>
</dbReference>
<dbReference type="OrthoDB" id="5430637at2"/>
<keyword evidence="2" id="KW-1185">Reference proteome</keyword>
<organism evidence="1 2">
    <name type="scientific">Nitrosomonas halophila</name>
    <dbReference type="NCBI Taxonomy" id="44576"/>
    <lineage>
        <taxon>Bacteria</taxon>
        <taxon>Pseudomonadati</taxon>
        <taxon>Pseudomonadota</taxon>
        <taxon>Betaproteobacteria</taxon>
        <taxon>Nitrosomonadales</taxon>
        <taxon>Nitrosomonadaceae</taxon>
        <taxon>Nitrosomonas</taxon>
    </lineage>
</organism>
<dbReference type="InterPro" id="IPR030906">
    <property type="entry name" value="Surf_polysacc"/>
</dbReference>
<dbReference type="Proteomes" id="UP000198640">
    <property type="component" value="Unassembled WGS sequence"/>
</dbReference>
<reference evidence="1 2" key="1">
    <citation type="submission" date="2016-10" db="EMBL/GenBank/DDBJ databases">
        <authorList>
            <person name="de Groot N.N."/>
        </authorList>
    </citation>
    <scope>NUCLEOTIDE SEQUENCE [LARGE SCALE GENOMIC DNA]</scope>
    <source>
        <strain evidence="1 2">Nm1</strain>
    </source>
</reference>
<proteinExistence type="predicted"/>
<protein>
    <submittedName>
        <fullName evidence="1">Surface carbohydrate biosynthesis protein</fullName>
    </submittedName>
</protein>
<dbReference type="SUPFAM" id="SSF53756">
    <property type="entry name" value="UDP-Glycosyltransferase/glycogen phosphorylase"/>
    <property type="match status" value="1"/>
</dbReference>
<evidence type="ECO:0000313" key="1">
    <source>
        <dbReference type="EMBL" id="SDY37358.1"/>
    </source>
</evidence>
<evidence type="ECO:0000313" key="2">
    <source>
        <dbReference type="Proteomes" id="UP000198640"/>
    </source>
</evidence>